<evidence type="ECO:0000259" key="8">
    <source>
        <dbReference type="Pfam" id="PF02897"/>
    </source>
</evidence>
<dbReference type="GO" id="GO:0070012">
    <property type="term" value="F:oligopeptidase activity"/>
    <property type="evidence" value="ECO:0007669"/>
    <property type="project" value="TreeGrafter"/>
</dbReference>
<dbReference type="Gene3D" id="2.130.10.120">
    <property type="entry name" value="Prolyl oligopeptidase, N-terminal domain"/>
    <property type="match status" value="1"/>
</dbReference>
<comment type="similarity">
    <text evidence="2 6">Belongs to the peptidase S9A family.</text>
</comment>
<evidence type="ECO:0000256" key="4">
    <source>
        <dbReference type="ARBA" id="ARBA00022801"/>
    </source>
</evidence>
<dbReference type="AlphaFoldDB" id="A0A1D1ZM80"/>
<comment type="catalytic activity">
    <reaction evidence="1">
        <text>Hydrolysis of Pro-|-Xaa &gt;&gt; Ala-|-Xaa in oligopeptides.</text>
        <dbReference type="EC" id="3.4.21.26"/>
    </reaction>
</comment>
<dbReference type="FunFam" id="3.40.50.1820:FF:000005">
    <property type="entry name" value="Prolyl endopeptidase"/>
    <property type="match status" value="1"/>
</dbReference>
<dbReference type="SUPFAM" id="SSF53474">
    <property type="entry name" value="alpha/beta-Hydrolases"/>
    <property type="match status" value="1"/>
</dbReference>
<evidence type="ECO:0000313" key="9">
    <source>
        <dbReference type="EMBL" id="JAT68090.1"/>
    </source>
</evidence>
<evidence type="ECO:0000259" key="7">
    <source>
        <dbReference type="Pfam" id="PF00326"/>
    </source>
</evidence>
<dbReference type="Pfam" id="PF00326">
    <property type="entry name" value="Peptidase_S9"/>
    <property type="match status" value="1"/>
</dbReference>
<dbReference type="InterPro" id="IPR023302">
    <property type="entry name" value="Pept_S9A_N"/>
</dbReference>
<feature type="domain" description="Peptidase S9A N-terminal" evidence="8">
    <location>
        <begin position="69"/>
        <end position="498"/>
    </location>
</feature>
<dbReference type="PANTHER" id="PTHR42881:SF2">
    <property type="entry name" value="PROLYL ENDOPEPTIDASE"/>
    <property type="match status" value="1"/>
</dbReference>
<dbReference type="InterPro" id="IPR002470">
    <property type="entry name" value="Peptidase_S9A"/>
</dbReference>
<dbReference type="EC" id="3.4.21.-" evidence="6"/>
<organism evidence="9">
    <name type="scientific">Auxenochlorella protothecoides</name>
    <name type="common">Green microalga</name>
    <name type="synonym">Chlorella protothecoides</name>
    <dbReference type="NCBI Taxonomy" id="3075"/>
    <lineage>
        <taxon>Eukaryota</taxon>
        <taxon>Viridiplantae</taxon>
        <taxon>Chlorophyta</taxon>
        <taxon>core chlorophytes</taxon>
        <taxon>Trebouxiophyceae</taxon>
        <taxon>Chlorellales</taxon>
        <taxon>Chlorellaceae</taxon>
        <taxon>Auxenochlorella</taxon>
    </lineage>
</organism>
<keyword evidence="3 6" id="KW-0645">Protease</keyword>
<dbReference type="EMBL" id="GDKF01010532">
    <property type="protein sequence ID" value="JAT68090.1"/>
    <property type="molecule type" value="Transcribed_RNA"/>
</dbReference>
<proteinExistence type="inferred from homology"/>
<dbReference type="GO" id="GO:0004252">
    <property type="term" value="F:serine-type endopeptidase activity"/>
    <property type="evidence" value="ECO:0007669"/>
    <property type="project" value="UniProtKB-UniRule"/>
</dbReference>
<evidence type="ECO:0000256" key="3">
    <source>
        <dbReference type="ARBA" id="ARBA00022670"/>
    </source>
</evidence>
<evidence type="ECO:0000256" key="2">
    <source>
        <dbReference type="ARBA" id="ARBA00005228"/>
    </source>
</evidence>
<evidence type="ECO:0000256" key="6">
    <source>
        <dbReference type="RuleBase" id="RU368024"/>
    </source>
</evidence>
<accession>A0A1D1ZM80</accession>
<dbReference type="PRINTS" id="PR00862">
    <property type="entry name" value="PROLIGOPTASE"/>
</dbReference>
<dbReference type="InterPro" id="IPR029058">
    <property type="entry name" value="AB_hydrolase_fold"/>
</dbReference>
<dbReference type="InterPro" id="IPR001375">
    <property type="entry name" value="Peptidase_S9_cat"/>
</dbReference>
<keyword evidence="4 6" id="KW-0378">Hydrolase</keyword>
<protein>
    <recommendedName>
        <fullName evidence="6">Prolyl endopeptidase</fullName>
        <ecNumber evidence="6">3.4.21.-</ecNumber>
    </recommendedName>
</protein>
<keyword evidence="5 6" id="KW-0720">Serine protease</keyword>
<dbReference type="InterPro" id="IPR051167">
    <property type="entry name" value="Prolyl_oligopep/macrocyclase"/>
</dbReference>
<dbReference type="Gene3D" id="3.40.50.1820">
    <property type="entry name" value="alpha/beta hydrolase"/>
    <property type="match status" value="1"/>
</dbReference>
<name>A0A1D1ZM80_AUXPR</name>
<dbReference type="SUPFAM" id="SSF50993">
    <property type="entry name" value="Peptidase/esterase 'gauge' domain"/>
    <property type="match status" value="1"/>
</dbReference>
<dbReference type="PANTHER" id="PTHR42881">
    <property type="entry name" value="PROLYL ENDOPEPTIDASE"/>
    <property type="match status" value="1"/>
</dbReference>
<evidence type="ECO:0000256" key="5">
    <source>
        <dbReference type="ARBA" id="ARBA00022825"/>
    </source>
</evidence>
<gene>
    <name evidence="9" type="ORF">g.1196</name>
</gene>
<evidence type="ECO:0000256" key="1">
    <source>
        <dbReference type="ARBA" id="ARBA00001070"/>
    </source>
</evidence>
<sequence length="796" mass="85766">MSRAGSAAVLAGGLVLGVASVASYLVKRAYAPVSRSIAFQAFPGKRYRPAAAAVGAPSGHLEVLPSQYPRVRRDDTEETLHGVIIQDPYRWLEDADSPDVAEFVEEQNVLTQSVLDQCTTRPAFSKLLEKLMDYEKFGTPFKKGQRYYYTHNTGLQAQSVVYSQSSLDGEPVVLIDPNTLSADGTVALSSWAFSEDGSTLAYALSSGGSDWQTVHVLGVDPGMGATTQHPDTLRHVKFSCLAWTHDGRGFFYNRFPPPPGGGGEAGTETARADNQELAYHVLGDDQAWDVTILALPEHPDWMIGCEVSDDGGRAILSISSGCEPVNRVWILDLNAVGRRADGALDFSPFAHGAAGSRELPLNKLVDEFKASYEYVGSRGSEWTFLTNAGAPRYRVVRTDISAPAPAWTNVVPQHEADLLQWVRLLGGGKLVCSYLRNVQAHVETRDFETGRWLADVQLPGIGSVTGFSGDHKATEFFLSFASFTEPGATFRGDVAASDSDITLHRRIATASFSPDDFQTRQIFGTSKDGTRVPMFVVSRKGLTLDGTAPTLLYGYGGFNISLTPSFSASRLAWMLAYGGVTVVANLRGGGEFGTGWRDAGSLSHKQNVFDDFVACAEELVAQRYCSPASLVIQGGSNGGLLVAACAEQRPDLFAAVLGQVGVMDLLRFHKFTIGHAWITDYGNPDVAEDFNWLLPLSPLHNVARPKDDGQYPAFLLTTGDHDDRVVPLRTLKLVATLQHTLAGDLNPSQRNPLLTRVEVRAGHGAGKPTAKVIAEVSDMLAFAAGVVGAPWVHGSA</sequence>
<feature type="domain" description="Peptidase S9 prolyl oligopeptidase catalytic" evidence="7">
    <location>
        <begin position="564"/>
        <end position="787"/>
    </location>
</feature>
<dbReference type="GO" id="GO:0006508">
    <property type="term" value="P:proteolysis"/>
    <property type="evidence" value="ECO:0007669"/>
    <property type="project" value="UniProtKB-KW"/>
</dbReference>
<dbReference type="FunFam" id="2.130.10.120:FF:000001">
    <property type="entry name" value="Prolyl endopeptidase"/>
    <property type="match status" value="1"/>
</dbReference>
<dbReference type="GO" id="GO:0005829">
    <property type="term" value="C:cytosol"/>
    <property type="evidence" value="ECO:0007669"/>
    <property type="project" value="TreeGrafter"/>
</dbReference>
<dbReference type="Pfam" id="PF02897">
    <property type="entry name" value="Peptidase_S9_N"/>
    <property type="match status" value="1"/>
</dbReference>
<reference evidence="9" key="1">
    <citation type="submission" date="2015-08" db="EMBL/GenBank/DDBJ databases">
        <authorList>
            <person name="Babu N.S."/>
            <person name="Beckwith C.J."/>
            <person name="Beseler K.G."/>
            <person name="Brison A."/>
            <person name="Carone J.V."/>
            <person name="Caskin T.P."/>
            <person name="Diamond M."/>
            <person name="Durham M.E."/>
            <person name="Foxe J.M."/>
            <person name="Go M."/>
            <person name="Henderson B.A."/>
            <person name="Jones I.B."/>
            <person name="McGettigan J.A."/>
            <person name="Micheletti S.J."/>
            <person name="Nasrallah M.E."/>
            <person name="Ortiz D."/>
            <person name="Piller C.R."/>
            <person name="Privatt S.R."/>
            <person name="Schneider S.L."/>
            <person name="Sharp S."/>
            <person name="Smith T.C."/>
            <person name="Stanton J.D."/>
            <person name="Ullery H.E."/>
            <person name="Wilson R.J."/>
            <person name="Serrano M.G."/>
            <person name="Buck G."/>
            <person name="Lee V."/>
            <person name="Wang Y."/>
            <person name="Carvalho R."/>
            <person name="Voegtly L."/>
            <person name="Shi R."/>
            <person name="Duckworth R."/>
            <person name="Johnson A."/>
            <person name="Loviza R."/>
            <person name="Walstead R."/>
            <person name="Shah Z."/>
            <person name="Kiflezghi M."/>
            <person name="Wade K."/>
            <person name="Ball S.L."/>
            <person name="Bradley K.W."/>
            <person name="Asai D.J."/>
            <person name="Bowman C.A."/>
            <person name="Russell D.A."/>
            <person name="Pope W.H."/>
            <person name="Jacobs-Sera D."/>
            <person name="Hendrix R.W."/>
            <person name="Hatfull G.F."/>
        </authorList>
    </citation>
    <scope>NUCLEOTIDE SEQUENCE</scope>
</reference>